<dbReference type="PANTHER" id="PTHR43284:SF1">
    <property type="entry name" value="ASPARAGINE SYNTHETASE"/>
    <property type="match status" value="1"/>
</dbReference>
<keyword evidence="6" id="KW-0436">Ligase</keyword>
<feature type="domain" description="Asparagine synthetase" evidence="5">
    <location>
        <begin position="206"/>
        <end position="592"/>
    </location>
</feature>
<evidence type="ECO:0000256" key="1">
    <source>
        <dbReference type="ARBA" id="ARBA00005187"/>
    </source>
</evidence>
<comment type="pathway">
    <text evidence="1">Amino-acid biosynthesis; L-asparagine biosynthesis; L-asparagine from L-aspartate (L-Gln route): step 1/1.</text>
</comment>
<gene>
    <name evidence="6" type="ORF">TL08_07690</name>
</gene>
<comment type="catalytic activity">
    <reaction evidence="4">
        <text>L-aspartate + L-glutamine + ATP + H2O = L-asparagine + L-glutamate + AMP + diphosphate + H(+)</text>
        <dbReference type="Rhea" id="RHEA:12228"/>
        <dbReference type="ChEBI" id="CHEBI:15377"/>
        <dbReference type="ChEBI" id="CHEBI:15378"/>
        <dbReference type="ChEBI" id="CHEBI:29985"/>
        <dbReference type="ChEBI" id="CHEBI:29991"/>
        <dbReference type="ChEBI" id="CHEBI:30616"/>
        <dbReference type="ChEBI" id="CHEBI:33019"/>
        <dbReference type="ChEBI" id="CHEBI:58048"/>
        <dbReference type="ChEBI" id="CHEBI:58359"/>
        <dbReference type="ChEBI" id="CHEBI:456215"/>
        <dbReference type="EC" id="6.3.5.4"/>
    </reaction>
</comment>
<dbReference type="RefSeq" id="WP_069847698.1">
    <property type="nucleotide sequence ID" value="NZ_CP014859.1"/>
</dbReference>
<dbReference type="GO" id="GO:0004066">
    <property type="term" value="F:asparagine synthase (glutamine-hydrolyzing) activity"/>
    <property type="evidence" value="ECO:0007669"/>
    <property type="project" value="UniProtKB-EC"/>
</dbReference>
<dbReference type="Gene3D" id="3.40.50.620">
    <property type="entry name" value="HUPs"/>
    <property type="match status" value="2"/>
</dbReference>
<reference evidence="7" key="1">
    <citation type="submission" date="2016-03" db="EMBL/GenBank/DDBJ databases">
        <title>Complete genome sequence of the type strain Actinoalloteichus hymeniacidonis DSM 45092.</title>
        <authorList>
            <person name="Schaffert L."/>
            <person name="Albersmeier A."/>
            <person name="Winkler A."/>
            <person name="Kalinowski J."/>
            <person name="Zotchev S."/>
            <person name="Ruckert C."/>
        </authorList>
    </citation>
    <scope>NUCLEOTIDE SEQUENCE [LARGE SCALE GENOMIC DNA]</scope>
    <source>
        <strain evidence="7">HPA177(T) (DSM 45092(T))</strain>
    </source>
</reference>
<keyword evidence="7" id="KW-1185">Reference proteome</keyword>
<protein>
    <recommendedName>
        <fullName evidence="2">asparagine synthase (glutamine-hydrolyzing)</fullName>
        <ecNumber evidence="2">6.3.5.4</ecNumber>
    </recommendedName>
</protein>
<dbReference type="Proteomes" id="UP000095210">
    <property type="component" value="Chromosome"/>
</dbReference>
<dbReference type="AlphaFoldDB" id="A0AAC9MXZ7"/>
<dbReference type="GO" id="GO:0006529">
    <property type="term" value="P:asparagine biosynthetic process"/>
    <property type="evidence" value="ECO:0007669"/>
    <property type="project" value="UniProtKB-KW"/>
</dbReference>
<dbReference type="EC" id="6.3.5.4" evidence="2"/>
<dbReference type="InterPro" id="IPR014729">
    <property type="entry name" value="Rossmann-like_a/b/a_fold"/>
</dbReference>
<evidence type="ECO:0000313" key="6">
    <source>
        <dbReference type="EMBL" id="AOS62356.1"/>
    </source>
</evidence>
<dbReference type="KEGG" id="ahm:TL08_07690"/>
<evidence type="ECO:0000313" key="7">
    <source>
        <dbReference type="Proteomes" id="UP000095210"/>
    </source>
</evidence>
<keyword evidence="3" id="KW-0028">Amino-acid biosynthesis</keyword>
<dbReference type="InterPro" id="IPR001962">
    <property type="entry name" value="Asn_synthase"/>
</dbReference>
<name>A0AAC9MXZ7_9PSEU</name>
<evidence type="ECO:0000256" key="3">
    <source>
        <dbReference type="ARBA" id="ARBA00022888"/>
    </source>
</evidence>
<evidence type="ECO:0000256" key="2">
    <source>
        <dbReference type="ARBA" id="ARBA00012737"/>
    </source>
</evidence>
<dbReference type="PANTHER" id="PTHR43284">
    <property type="entry name" value="ASPARAGINE SYNTHETASE (GLUTAMINE-HYDROLYZING)"/>
    <property type="match status" value="1"/>
</dbReference>
<keyword evidence="3" id="KW-0061">Asparagine biosynthesis</keyword>
<sequence>MEFVILPDCPQGTSVAESIGGAGTTVVEHPSGRPWIVGRWSPGEIVAASAGRHRIVALGIAATTAEDLAARLGRIRDLGELDRIRSALPGSYHLVASMNGRVGALGTLSTARQIFHTRIAGVVVAADRPQSLAALSGACLNEEFLALQLISPYAPWPLSDYNPWRRVEALSAGHRLELDRDGSGREVRWWRPPAPEVPLTEGAERVRAALHDAVAARVATERPLSTDLSGGMDSTSLAFLAAGQVDRFVTTRWQATNVDDEDQNWAQRAAASIPNAAHIVLERQGIPMNFAGLLAGDPDIEAPFAWIRTRERLAFQAGRLAELGSTMHLTGHGGDELFFPTPLQLHALLRSQPWTAIKYLRGFRSIYRWALPDTLRGIAADQSFPGWLAGSAATLTDSVRGVNRTPNFGWWGQFRTPPWVTRTGVDSVRELLADAAAKTPEPLSPIRAQHATIQDIRKCGESIRRVGRLTARHGVDWQAPFVDDQVVEAALSIRFADSASPHRYKPVLVESMRGTVPTEVLGRGTKSEYSADVYAGLRSCRGELAELCDDMLLAQRGLVDADRFRTTLLGQHTSSAGLSLVVATLACEVWLRSVAAFAPTAVLTGGAR</sequence>
<accession>A0AAC9MXZ7</accession>
<organism evidence="6 7">
    <name type="scientific">Actinoalloteichus hymeniacidonis</name>
    <dbReference type="NCBI Taxonomy" id="340345"/>
    <lineage>
        <taxon>Bacteria</taxon>
        <taxon>Bacillati</taxon>
        <taxon>Actinomycetota</taxon>
        <taxon>Actinomycetes</taxon>
        <taxon>Pseudonocardiales</taxon>
        <taxon>Pseudonocardiaceae</taxon>
        <taxon>Actinoalloteichus</taxon>
    </lineage>
</organism>
<dbReference type="SUPFAM" id="SSF52402">
    <property type="entry name" value="Adenine nucleotide alpha hydrolases-like"/>
    <property type="match status" value="1"/>
</dbReference>
<proteinExistence type="predicted"/>
<evidence type="ECO:0000259" key="5">
    <source>
        <dbReference type="Pfam" id="PF00733"/>
    </source>
</evidence>
<dbReference type="Pfam" id="PF00733">
    <property type="entry name" value="Asn_synthase"/>
    <property type="match status" value="1"/>
</dbReference>
<evidence type="ECO:0000256" key="4">
    <source>
        <dbReference type="ARBA" id="ARBA00048741"/>
    </source>
</evidence>
<dbReference type="EMBL" id="CP014859">
    <property type="protein sequence ID" value="AOS62356.1"/>
    <property type="molecule type" value="Genomic_DNA"/>
</dbReference>
<dbReference type="InterPro" id="IPR051786">
    <property type="entry name" value="ASN_synthetase/amidase"/>
</dbReference>